<evidence type="ECO:0000313" key="2">
    <source>
        <dbReference type="Proteomes" id="UP000826271"/>
    </source>
</evidence>
<accession>A0AAV6XDE9</accession>
<name>A0AAV6XDE9_9LAMI</name>
<organism evidence="1 2">
    <name type="scientific">Buddleja alternifolia</name>
    <dbReference type="NCBI Taxonomy" id="168488"/>
    <lineage>
        <taxon>Eukaryota</taxon>
        <taxon>Viridiplantae</taxon>
        <taxon>Streptophyta</taxon>
        <taxon>Embryophyta</taxon>
        <taxon>Tracheophyta</taxon>
        <taxon>Spermatophyta</taxon>
        <taxon>Magnoliopsida</taxon>
        <taxon>eudicotyledons</taxon>
        <taxon>Gunneridae</taxon>
        <taxon>Pentapetalae</taxon>
        <taxon>asterids</taxon>
        <taxon>lamiids</taxon>
        <taxon>Lamiales</taxon>
        <taxon>Scrophulariaceae</taxon>
        <taxon>Buddlejeae</taxon>
        <taxon>Buddleja</taxon>
    </lineage>
</organism>
<dbReference type="Proteomes" id="UP000826271">
    <property type="component" value="Unassembled WGS sequence"/>
</dbReference>
<keyword evidence="2" id="KW-1185">Reference proteome</keyword>
<protein>
    <submittedName>
        <fullName evidence="1">Uncharacterized protein</fullName>
    </submittedName>
</protein>
<dbReference type="AlphaFoldDB" id="A0AAV6XDE9"/>
<reference evidence="1" key="1">
    <citation type="submission" date="2019-10" db="EMBL/GenBank/DDBJ databases">
        <authorList>
            <person name="Zhang R."/>
            <person name="Pan Y."/>
            <person name="Wang J."/>
            <person name="Ma R."/>
            <person name="Yu S."/>
        </authorList>
    </citation>
    <scope>NUCLEOTIDE SEQUENCE</scope>
    <source>
        <strain evidence="1">LA-IB0</strain>
        <tissue evidence="1">Leaf</tissue>
    </source>
</reference>
<gene>
    <name evidence="1" type="ORF">BUALT_Bualt08G0096000</name>
</gene>
<sequence length="326" mass="37796">MVNFTNCQKSTYIYHEDVFSSEEYPGYFSPNYHIHFTFLCKPFFRQWVLHQDSADPKYERLITLPEIKKFITMNCEDFISQETARKTIKETLKHWPVDENWSKKFIDYVMIKAKNEIITMPGRHNSLFLEFQILNIHKHVYDEGRALESAIIQESNNNSSYMVGSSIELLEMNKIMHYGTTCSICLEEFHGNGACEGVIMPSKVDFVLTKPKPVEESENYDKELASWENADKICKSIILALMKPGVVQGRKMYQTALDQPYFECDKRAFDKGYPFEIPSIRVHIWWNKTVESWGVSALKPYCTESLTPRGENTLKDSAVALLSPSS</sequence>
<evidence type="ECO:0000313" key="1">
    <source>
        <dbReference type="EMBL" id="KAG8378032.1"/>
    </source>
</evidence>
<dbReference type="EMBL" id="WHWC01000008">
    <property type="protein sequence ID" value="KAG8378032.1"/>
    <property type="molecule type" value="Genomic_DNA"/>
</dbReference>
<comment type="caution">
    <text evidence="1">The sequence shown here is derived from an EMBL/GenBank/DDBJ whole genome shotgun (WGS) entry which is preliminary data.</text>
</comment>
<proteinExistence type="predicted"/>